<keyword evidence="1" id="KW-0808">Transferase</keyword>
<dbReference type="InterPro" id="IPR013656">
    <property type="entry name" value="PAS_4"/>
</dbReference>
<dbReference type="AlphaFoldDB" id="A0A069Q905"/>
<keyword evidence="1" id="KW-0418">Kinase</keyword>
<evidence type="ECO:0000256" key="1">
    <source>
        <dbReference type="ARBA" id="ARBA00022777"/>
    </source>
</evidence>
<dbReference type="SMART" id="SM00421">
    <property type="entry name" value="HTH_LUXR"/>
    <property type="match status" value="1"/>
</dbReference>
<dbReference type="Proteomes" id="UP000433532">
    <property type="component" value="Unassembled WGS sequence"/>
</dbReference>
<dbReference type="InterPro" id="IPR016032">
    <property type="entry name" value="Sig_transdc_resp-reg_C-effctor"/>
</dbReference>
<name>A0A069Q905_PSEAI</name>
<dbReference type="Gene3D" id="1.10.10.10">
    <property type="entry name" value="Winged helix-like DNA-binding domain superfamily/Winged helix DNA-binding domain"/>
    <property type="match status" value="1"/>
</dbReference>
<dbReference type="OMA" id="KCIGTIF"/>
<dbReference type="Proteomes" id="UP001297540">
    <property type="component" value="Chromosome"/>
</dbReference>
<dbReference type="PROSITE" id="PS50043">
    <property type="entry name" value="HTH_LUXR_2"/>
    <property type="match status" value="1"/>
</dbReference>
<reference evidence="10 14" key="5">
    <citation type="submission" date="2019-01" db="EMBL/GenBank/DDBJ databases">
        <title>The Pseudomonas aeruginosa pan-genome provides new insights on its population structure, horizontal gene transfer and pathogenicity.</title>
        <authorList>
            <person name="Freschi L."/>
            <person name="Vincent A.T."/>
            <person name="Jeukens J."/>
            <person name="Emond-Rheault J.-G."/>
            <person name="Kukavica-Ibrulj I."/>
            <person name="Dupont M.-J."/>
            <person name="Charette S.J."/>
            <person name="Boyle B."/>
            <person name="Levesque R.C."/>
        </authorList>
    </citation>
    <scope>NUCLEOTIDE SEQUENCE [LARGE SCALE GENOMIC DNA]</scope>
    <source>
        <strain evidence="10 14">PA-W36</strain>
    </source>
</reference>
<dbReference type="Proteomes" id="UP000284767">
    <property type="component" value="Unassembled WGS sequence"/>
</dbReference>
<reference evidence="11" key="8">
    <citation type="submission" date="2023-06" db="EMBL/GenBank/DDBJ databases">
        <authorList>
            <consortium name="Clinical and Environmental Microbiology Branch: Whole genome sequencing antimicrobial resistance pathogens in the healthcare setting"/>
        </authorList>
    </citation>
    <scope>NUCLEOTIDE SEQUENCE</scope>
    <source>
        <strain evidence="11">2021CK-01020</strain>
    </source>
</reference>
<dbReference type="InterPro" id="IPR036388">
    <property type="entry name" value="WH-like_DNA-bd_sf"/>
</dbReference>
<dbReference type="Proteomes" id="UP000045039">
    <property type="component" value="Unassembled WGS sequence"/>
</dbReference>
<dbReference type="PRINTS" id="PR00038">
    <property type="entry name" value="HTHLUXR"/>
</dbReference>
<evidence type="ECO:0000256" key="4">
    <source>
        <dbReference type="ARBA" id="ARBA00023163"/>
    </source>
</evidence>
<dbReference type="Proteomes" id="UP000194857">
    <property type="component" value="Unassembled WGS sequence"/>
</dbReference>
<evidence type="ECO:0000313" key="13">
    <source>
        <dbReference type="Proteomes" id="UP000194857"/>
    </source>
</evidence>
<dbReference type="GO" id="GO:0006355">
    <property type="term" value="P:regulation of DNA-templated transcription"/>
    <property type="evidence" value="ECO:0007669"/>
    <property type="project" value="InterPro"/>
</dbReference>
<dbReference type="SUPFAM" id="SSF46894">
    <property type="entry name" value="C-terminal effector domain of the bipartite response regulators"/>
    <property type="match status" value="1"/>
</dbReference>
<dbReference type="PANTHER" id="PTHR44688:SF16">
    <property type="entry name" value="DNA-BINDING TRANSCRIPTIONAL ACTIVATOR DEVR_DOSR"/>
    <property type="match status" value="1"/>
</dbReference>
<organism evidence="9 13">
    <name type="scientific">Pseudomonas aeruginosa</name>
    <dbReference type="NCBI Taxonomy" id="287"/>
    <lineage>
        <taxon>Bacteria</taxon>
        <taxon>Pseudomonadati</taxon>
        <taxon>Pseudomonadota</taxon>
        <taxon>Gammaproteobacteria</taxon>
        <taxon>Pseudomonadales</taxon>
        <taxon>Pseudomonadaceae</taxon>
        <taxon>Pseudomonas</taxon>
    </lineage>
</organism>
<sequence>MTLLDIEKLLDMTHHMSVHIPIELIISWEQSEEAWSVKDNCLNFVYVNRRYTELITPRFGQKNSLLSPFSASIEEHDKLVIQTGKRIEALALLRPDDHPAPCCLYFERMPLYDRRGNRTGVIAHAKTLTSVAPRGFIATDGIGTFTFTPPSELFTSREWDVIYLLLSGLSEKEIAEQISRSLSTVKFHKSNIFQKVGCSCIGAFKALARQKKWNFYIPPTFASAKYIINH</sequence>
<dbReference type="SMR" id="A0A069Q905"/>
<dbReference type="EMBL" id="WXZT01000003">
    <property type="protein sequence ID" value="MZZ11943.1"/>
    <property type="molecule type" value="Genomic_DNA"/>
</dbReference>
<dbReference type="GO" id="GO:0016301">
    <property type="term" value="F:kinase activity"/>
    <property type="evidence" value="ECO:0007669"/>
    <property type="project" value="UniProtKB-KW"/>
</dbReference>
<dbReference type="RefSeq" id="WP_003082787.1">
    <property type="nucleotide sequence ID" value="NZ_AP014622.1"/>
</dbReference>
<keyword evidence="4" id="KW-0804">Transcription</keyword>
<evidence type="ECO:0000313" key="11">
    <source>
        <dbReference type="EMBL" id="WOS75575.1"/>
    </source>
</evidence>
<evidence type="ECO:0000259" key="5">
    <source>
        <dbReference type="PROSITE" id="PS50043"/>
    </source>
</evidence>
<dbReference type="Pfam" id="PF08448">
    <property type="entry name" value="PAS_4"/>
    <property type="match status" value="1"/>
</dbReference>
<dbReference type="InterPro" id="IPR000792">
    <property type="entry name" value="Tscrpt_reg_LuxR_C"/>
</dbReference>
<reference evidence="7 15" key="6">
    <citation type="submission" date="2019-11" db="EMBL/GenBank/DDBJ databases">
        <title>Genomes of ocular Pseudomonas aeruginosa isolates.</title>
        <authorList>
            <person name="Khan M."/>
            <person name="Rice S.A."/>
            <person name="Willcox M.D.P."/>
            <person name="Stapleton F."/>
        </authorList>
    </citation>
    <scope>NUCLEOTIDE SEQUENCE [LARGE SCALE GENOMIC DNA]</scope>
    <source>
        <strain evidence="7 15">PA221</strain>
    </source>
</reference>
<dbReference type="EMBL" id="CP136986">
    <property type="protein sequence ID" value="WOS75575.1"/>
    <property type="molecule type" value="Genomic_DNA"/>
</dbReference>
<keyword evidence="2" id="KW-0805">Transcription regulation</keyword>
<proteinExistence type="predicted"/>
<evidence type="ECO:0000313" key="10">
    <source>
        <dbReference type="EMBL" id="RPM10659.1"/>
    </source>
</evidence>
<dbReference type="Proteomes" id="UP000644192">
    <property type="component" value="Unassembled WGS sequence"/>
</dbReference>
<accession>A0A1S1C147</accession>
<reference evidence="12" key="2">
    <citation type="submission" date="2015-06" db="EMBL/GenBank/DDBJ databases">
        <authorList>
            <person name="Radhakrishnan Rajesh"/>
            <person name="Underwood Anthony"/>
            <person name="Al-Shahib Ali"/>
        </authorList>
    </citation>
    <scope>NUCLEOTIDE SEQUENCE [LARGE SCALE GENOMIC DNA]</scope>
    <source>
        <strain evidence="12">P19_London_7_VIM_2_05_10</strain>
    </source>
</reference>
<evidence type="ECO:0000313" key="6">
    <source>
        <dbReference type="EMBL" id="CRQ10537.1"/>
    </source>
</evidence>
<dbReference type="CDD" id="cd06170">
    <property type="entry name" value="LuxR_C_like"/>
    <property type="match status" value="1"/>
</dbReference>
<evidence type="ECO:0000313" key="9">
    <source>
        <dbReference type="EMBL" id="OTI55172.1"/>
    </source>
</evidence>
<protein>
    <submittedName>
        <fullName evidence="10">DNA-binding response regulator</fullName>
    </submittedName>
    <submittedName>
        <fullName evidence="6">HTH-type transcriptional regulator MalT</fullName>
    </submittedName>
    <submittedName>
        <fullName evidence="9">Helix-turn-helix transcriptional regulator</fullName>
    </submittedName>
    <submittedName>
        <fullName evidence="11">LuxR C-terminal-related transcriptional regulator</fullName>
    </submittedName>
    <submittedName>
        <fullName evidence="7">PAS domain-containing protein</fullName>
    </submittedName>
</protein>
<evidence type="ECO:0000256" key="3">
    <source>
        <dbReference type="ARBA" id="ARBA00023125"/>
    </source>
</evidence>
<evidence type="ECO:0000313" key="7">
    <source>
        <dbReference type="EMBL" id="MUI33920.1"/>
    </source>
</evidence>
<feature type="domain" description="HTH luxR-type" evidence="5">
    <location>
        <begin position="150"/>
        <end position="212"/>
    </location>
</feature>
<evidence type="ECO:0000256" key="2">
    <source>
        <dbReference type="ARBA" id="ARBA00023015"/>
    </source>
</evidence>
<dbReference type="EMBL" id="NFFZ01000032">
    <property type="protein sequence ID" value="OTI55172.1"/>
    <property type="molecule type" value="Genomic_DNA"/>
</dbReference>
<dbReference type="KEGG" id="paeb:NCGM1900_5224"/>
<evidence type="ECO:0000313" key="12">
    <source>
        <dbReference type="Proteomes" id="UP000045039"/>
    </source>
</evidence>
<dbReference type="EMBL" id="CVVU01000273">
    <property type="protein sequence ID" value="CRQ10537.1"/>
    <property type="molecule type" value="Genomic_DNA"/>
</dbReference>
<gene>
    <name evidence="6" type="primary">malT_3</name>
    <name evidence="9" type="ORF">CAZ10_34850</name>
    <name evidence="7" type="ORF">GNQ48_02800</name>
    <name evidence="8" type="ORF">GUL26_06770</name>
    <name evidence="10" type="ORF">IPC1295_23415</name>
    <name evidence="11" type="ORF">L4V69_24060</name>
    <name evidence="6" type="ORF">PAERUG_P19_London_7_VIM_2_05_10_06757</name>
</gene>
<dbReference type="Pfam" id="PF00196">
    <property type="entry name" value="GerE"/>
    <property type="match status" value="1"/>
</dbReference>
<evidence type="ECO:0000313" key="15">
    <source>
        <dbReference type="Proteomes" id="UP000433532"/>
    </source>
</evidence>
<dbReference type="EMBL" id="WOAD01000001">
    <property type="protein sequence ID" value="MUI33920.1"/>
    <property type="molecule type" value="Genomic_DNA"/>
</dbReference>
<reference evidence="11" key="9">
    <citation type="submission" date="2023-10" db="EMBL/GenBank/DDBJ databases">
        <title>Pathogen: clinical or host-associated sample.</title>
        <authorList>
            <person name="Hergert J."/>
            <person name="Casey R."/>
            <person name="Wagner J."/>
            <person name="Young E.L."/>
            <person name="Oakeson K.F."/>
        </authorList>
    </citation>
    <scope>NUCLEOTIDE SEQUENCE</scope>
    <source>
        <strain evidence="11">2021CK-01020</strain>
    </source>
</reference>
<reference evidence="9 13" key="3">
    <citation type="submission" date="2017-05" db="EMBL/GenBank/DDBJ databases">
        <authorList>
            <person name="Song R."/>
            <person name="Chenine A.L."/>
            <person name="Ruprecht R.M."/>
        </authorList>
    </citation>
    <scope>NUCLEOTIDE SEQUENCE [LARGE SCALE GENOMIC DNA]</scope>
    <source>
        <strain evidence="9 13">S567_C10_BS</strain>
    </source>
</reference>
<reference evidence="6" key="1">
    <citation type="submission" date="2015-06" db="EMBL/GenBank/DDBJ databases">
        <authorList>
            <person name="Radhakrishnan R."/>
            <person name="Underwood A."/>
            <person name="Al-Shahib A."/>
        </authorList>
    </citation>
    <scope>NUCLEOTIDE SEQUENCE</scope>
    <source>
        <strain evidence="6">P19_London_7_VIM_2_05_10</strain>
    </source>
</reference>
<dbReference type="GO" id="GO:0003677">
    <property type="term" value="F:DNA binding"/>
    <property type="evidence" value="ECO:0007669"/>
    <property type="project" value="UniProtKB-KW"/>
</dbReference>
<dbReference type="EMBL" id="NSNE01000015">
    <property type="protein sequence ID" value="RPM10659.1"/>
    <property type="molecule type" value="Genomic_DNA"/>
</dbReference>
<evidence type="ECO:0000313" key="14">
    <source>
        <dbReference type="Proteomes" id="UP000284767"/>
    </source>
</evidence>
<keyword evidence="3 10" id="KW-0238">DNA-binding</keyword>
<evidence type="ECO:0000313" key="8">
    <source>
        <dbReference type="EMBL" id="MZZ11943.1"/>
    </source>
</evidence>
<accession>A0A069Q905</accession>
<reference evidence="8" key="7">
    <citation type="submission" date="2020-01" db="EMBL/GenBank/DDBJ databases">
        <title>Bacteria Cultured from War Wounds Associated with the Conflict in Eastern Ukraine.</title>
        <authorList>
            <person name="Snesrud E."/>
            <person name="Galac M.R."/>
            <person name="Mc Gann P."/>
            <person name="Valentine K."/>
            <person name="Viacheslav K."/>
        </authorList>
    </citation>
    <scope>NUCLEOTIDE SEQUENCE</scope>
    <source>
        <strain evidence="8">VNMU148</strain>
    </source>
</reference>
<dbReference type="PANTHER" id="PTHR44688">
    <property type="entry name" value="DNA-BINDING TRANSCRIPTIONAL ACTIVATOR DEVR_DOSR"/>
    <property type="match status" value="1"/>
</dbReference>
<reference evidence="10 14" key="4">
    <citation type="submission" date="2017-08" db="EMBL/GenBank/DDBJ databases">
        <authorList>
            <person name="Feschi L."/>
            <person name="Jeukens J."/>
            <person name="Emond-Rheault J.-G."/>
            <person name="Kukavica-Ibrulj I."/>
            <person name="Boyle B."/>
            <person name="Levesque R.C."/>
        </authorList>
    </citation>
    <scope>NUCLEOTIDE SEQUENCE [LARGE SCALE GENOMIC DNA]</scope>
    <source>
        <strain evidence="10 14">PA-W36</strain>
    </source>
</reference>